<dbReference type="GO" id="GO:0005886">
    <property type="term" value="C:plasma membrane"/>
    <property type="evidence" value="ECO:0007669"/>
    <property type="project" value="UniProtKB-SubCell"/>
</dbReference>
<dbReference type="OrthoDB" id="9814206at2"/>
<name>A0A178MVW8_9PROT</name>
<comment type="similarity">
    <text evidence="2">Belongs to the MscS (TC 1.A.23) family.</text>
</comment>
<keyword evidence="5 7" id="KW-1133">Transmembrane helix</keyword>
<dbReference type="InterPro" id="IPR023408">
    <property type="entry name" value="MscS_beta-dom_sf"/>
</dbReference>
<evidence type="ECO:0000259" key="9">
    <source>
        <dbReference type="Pfam" id="PF00924"/>
    </source>
</evidence>
<dbReference type="GO" id="GO:0008381">
    <property type="term" value="F:mechanosensitive monoatomic ion channel activity"/>
    <property type="evidence" value="ECO:0007669"/>
    <property type="project" value="InterPro"/>
</dbReference>
<evidence type="ECO:0000256" key="8">
    <source>
        <dbReference type="SAM" id="SignalP"/>
    </source>
</evidence>
<dbReference type="InterPro" id="IPR010920">
    <property type="entry name" value="LSM_dom_sf"/>
</dbReference>
<dbReference type="PANTHER" id="PTHR30460:SF0">
    <property type="entry name" value="MODERATE CONDUCTANCE MECHANOSENSITIVE CHANNEL YBIO"/>
    <property type="match status" value="1"/>
</dbReference>
<proteinExistence type="inferred from homology"/>
<feature type="transmembrane region" description="Helical" evidence="7">
    <location>
        <begin position="133"/>
        <end position="157"/>
    </location>
</feature>
<keyword evidence="3" id="KW-1003">Cell membrane</keyword>
<feature type="signal peptide" evidence="8">
    <location>
        <begin position="1"/>
        <end position="34"/>
    </location>
</feature>
<organism evidence="12 13">
    <name type="scientific">Paramagnetospirillum marisnigri</name>
    <dbReference type="NCBI Taxonomy" id="1285242"/>
    <lineage>
        <taxon>Bacteria</taxon>
        <taxon>Pseudomonadati</taxon>
        <taxon>Pseudomonadota</taxon>
        <taxon>Alphaproteobacteria</taxon>
        <taxon>Rhodospirillales</taxon>
        <taxon>Magnetospirillaceae</taxon>
        <taxon>Paramagnetospirillum</taxon>
    </lineage>
</organism>
<feature type="domain" description="Mechanosensitive ion channel MscS" evidence="9">
    <location>
        <begin position="270"/>
        <end position="333"/>
    </location>
</feature>
<evidence type="ECO:0000313" key="13">
    <source>
        <dbReference type="Proteomes" id="UP000078428"/>
    </source>
</evidence>
<dbReference type="Pfam" id="PF00924">
    <property type="entry name" value="MS_channel_2nd"/>
    <property type="match status" value="1"/>
</dbReference>
<protein>
    <recommendedName>
        <fullName evidence="14">Small-conductance mechanosensitive channel</fullName>
    </recommendedName>
</protein>
<evidence type="ECO:0000256" key="1">
    <source>
        <dbReference type="ARBA" id="ARBA00004651"/>
    </source>
</evidence>
<feature type="transmembrane region" description="Helical" evidence="7">
    <location>
        <begin position="177"/>
        <end position="194"/>
    </location>
</feature>
<keyword evidence="8" id="KW-0732">Signal</keyword>
<dbReference type="Gene3D" id="1.10.287.1260">
    <property type="match status" value="2"/>
</dbReference>
<comment type="caution">
    <text evidence="12">The sequence shown here is derived from an EMBL/GenBank/DDBJ whole genome shotgun (WGS) entry which is preliminary data.</text>
</comment>
<dbReference type="SUPFAM" id="SSF82689">
    <property type="entry name" value="Mechanosensitive channel protein MscS (YggB), C-terminal domain"/>
    <property type="match status" value="1"/>
</dbReference>
<dbReference type="SUPFAM" id="SSF50182">
    <property type="entry name" value="Sm-like ribonucleoproteins"/>
    <property type="match status" value="1"/>
</dbReference>
<evidence type="ECO:0008006" key="14">
    <source>
        <dbReference type="Google" id="ProtNLM"/>
    </source>
</evidence>
<dbReference type="InterPro" id="IPR049278">
    <property type="entry name" value="MS_channel_C"/>
</dbReference>
<evidence type="ECO:0000256" key="5">
    <source>
        <dbReference type="ARBA" id="ARBA00022989"/>
    </source>
</evidence>
<dbReference type="Gene3D" id="2.30.30.60">
    <property type="match status" value="1"/>
</dbReference>
<dbReference type="SUPFAM" id="SSF82861">
    <property type="entry name" value="Mechanosensitive channel protein MscS (YggB), transmembrane region"/>
    <property type="match status" value="1"/>
</dbReference>
<dbReference type="InterPro" id="IPR006685">
    <property type="entry name" value="MscS_channel_2nd"/>
</dbReference>
<evidence type="ECO:0000256" key="4">
    <source>
        <dbReference type="ARBA" id="ARBA00022692"/>
    </source>
</evidence>
<feature type="domain" description="Mechanosensitive ion channel transmembrane helices 2/3" evidence="11">
    <location>
        <begin position="228"/>
        <end position="268"/>
    </location>
</feature>
<feature type="chain" id="PRO_5008092298" description="Small-conductance mechanosensitive channel" evidence="8">
    <location>
        <begin position="35"/>
        <end position="444"/>
    </location>
</feature>
<evidence type="ECO:0000256" key="7">
    <source>
        <dbReference type="SAM" id="Phobius"/>
    </source>
</evidence>
<sequence>MSLTSTYSPLKRLLASLNLASLILVVLLAAPALAAAPAPPSAADAARLAATLEDAKARDALIGQLKLLAAAETASRPAQPGLLERLSDKAGDLRVGLATLAIFVLAVGLTHVERRLVNRLLAAGLAESRANRYLSLLHRILRVLIAVIAGLALAQLWGFDPASLLDSQVGRQVASTLVHIAVVLVGALVFWHLLNTSIERYLTATDSEGNLRQRSGRARTLLPLARNAVFVLLVVMVVLILLSELGVNIAPLLAGAGVLGIAIGFGSQKLVQDIITGVFILFEDTIAVGDSVKLGEHVGTVEAISIRAIRLRDANGSLHTVPFSAVTTVVNATKGFNYALLDVTVDLGEDTDRVVAIMEELGGELQADTKWGSYIAEPIEVLGMEKLDATGAMIRARIKTTPGDRAALIREFNRRIKRRFDAEDIDLPVASLRVSLIGGASTAQ</sequence>
<dbReference type="PANTHER" id="PTHR30460">
    <property type="entry name" value="MODERATE CONDUCTANCE MECHANOSENSITIVE CHANNEL YBIO"/>
    <property type="match status" value="1"/>
</dbReference>
<feature type="domain" description="Mechanosensitive ion channel MscS C-terminal" evidence="10">
    <location>
        <begin position="341"/>
        <end position="426"/>
    </location>
</feature>
<dbReference type="InterPro" id="IPR011066">
    <property type="entry name" value="MscS_channel_C_sf"/>
</dbReference>
<keyword evidence="4 7" id="KW-0812">Transmembrane</keyword>
<keyword evidence="6 7" id="KW-0472">Membrane</keyword>
<dbReference type="InterPro" id="IPR011014">
    <property type="entry name" value="MscS_channel_TM-2"/>
</dbReference>
<evidence type="ECO:0000259" key="10">
    <source>
        <dbReference type="Pfam" id="PF21082"/>
    </source>
</evidence>
<dbReference type="Gene3D" id="3.30.70.100">
    <property type="match status" value="1"/>
</dbReference>
<dbReference type="Pfam" id="PF21082">
    <property type="entry name" value="MS_channel_3rd"/>
    <property type="match status" value="1"/>
</dbReference>
<comment type="subcellular location">
    <subcellularLocation>
        <location evidence="1">Cell membrane</location>
        <topology evidence="1">Multi-pass membrane protein</topology>
    </subcellularLocation>
</comment>
<dbReference type="InterPro" id="IPR049142">
    <property type="entry name" value="MS_channel_1st"/>
</dbReference>
<dbReference type="InterPro" id="IPR045276">
    <property type="entry name" value="YbiO_bact"/>
</dbReference>
<dbReference type="Proteomes" id="UP000078428">
    <property type="component" value="Unassembled WGS sequence"/>
</dbReference>
<dbReference type="RefSeq" id="WP_068489549.1">
    <property type="nucleotide sequence ID" value="NZ_LWQT01000028.1"/>
</dbReference>
<feature type="transmembrane region" description="Helical" evidence="7">
    <location>
        <begin position="224"/>
        <end position="243"/>
    </location>
</feature>
<accession>A0A178MVW8</accession>
<evidence type="ECO:0000313" key="12">
    <source>
        <dbReference type="EMBL" id="OAN54621.1"/>
    </source>
</evidence>
<evidence type="ECO:0000256" key="3">
    <source>
        <dbReference type="ARBA" id="ARBA00022475"/>
    </source>
</evidence>
<keyword evidence="13" id="KW-1185">Reference proteome</keyword>
<feature type="transmembrane region" description="Helical" evidence="7">
    <location>
        <begin position="93"/>
        <end position="112"/>
    </location>
</feature>
<evidence type="ECO:0000256" key="6">
    <source>
        <dbReference type="ARBA" id="ARBA00023136"/>
    </source>
</evidence>
<evidence type="ECO:0000256" key="2">
    <source>
        <dbReference type="ARBA" id="ARBA00008017"/>
    </source>
</evidence>
<dbReference type="EMBL" id="LWQT01000028">
    <property type="protein sequence ID" value="OAN54621.1"/>
    <property type="molecule type" value="Genomic_DNA"/>
</dbReference>
<evidence type="ECO:0000259" key="11">
    <source>
        <dbReference type="Pfam" id="PF21088"/>
    </source>
</evidence>
<dbReference type="AlphaFoldDB" id="A0A178MVW8"/>
<dbReference type="STRING" id="1285242.A6A04_11885"/>
<reference evidence="12 13" key="1">
    <citation type="submission" date="2016-04" db="EMBL/GenBank/DDBJ databases">
        <title>Draft genome sequence of freshwater magnetotactic bacteria Magnetospirillum marisnigri SP-1 and Magnetospirillum moscoviense BB-1.</title>
        <authorList>
            <person name="Koziaeva V."/>
            <person name="Dziuba M.V."/>
            <person name="Ivanov T.M."/>
            <person name="Kuznetsov B."/>
            <person name="Grouzdev D.S."/>
        </authorList>
    </citation>
    <scope>NUCLEOTIDE SEQUENCE [LARGE SCALE GENOMIC DNA]</scope>
    <source>
        <strain evidence="12 13">SP-1</strain>
    </source>
</reference>
<dbReference type="Pfam" id="PF21088">
    <property type="entry name" value="MS_channel_1st"/>
    <property type="match status" value="1"/>
</dbReference>
<feature type="transmembrane region" description="Helical" evidence="7">
    <location>
        <begin position="249"/>
        <end position="266"/>
    </location>
</feature>
<gene>
    <name evidence="12" type="ORF">A6A04_11885</name>
</gene>